<comment type="caution">
    <text evidence="2">The sequence shown here is derived from an EMBL/GenBank/DDBJ whole genome shotgun (WGS) entry which is preliminary data.</text>
</comment>
<protein>
    <recommendedName>
        <fullName evidence="4">Transposase</fullName>
    </recommendedName>
</protein>
<proteinExistence type="predicted"/>
<dbReference type="EMBL" id="JAGIOD010000001">
    <property type="protein sequence ID" value="MBP2380517.1"/>
    <property type="molecule type" value="Genomic_DNA"/>
</dbReference>
<evidence type="ECO:0000313" key="2">
    <source>
        <dbReference type="EMBL" id="MBP2380517.1"/>
    </source>
</evidence>
<organism evidence="2 3">
    <name type="scientific">Brachybacterium sacelli</name>
    <dbReference type="NCBI Taxonomy" id="173364"/>
    <lineage>
        <taxon>Bacteria</taxon>
        <taxon>Bacillati</taxon>
        <taxon>Actinomycetota</taxon>
        <taxon>Actinomycetes</taxon>
        <taxon>Micrococcales</taxon>
        <taxon>Dermabacteraceae</taxon>
        <taxon>Brachybacterium</taxon>
    </lineage>
</organism>
<dbReference type="RefSeq" id="WP_209898562.1">
    <property type="nucleotide sequence ID" value="NZ_BAAAJW010000008.1"/>
</dbReference>
<evidence type="ECO:0008006" key="4">
    <source>
        <dbReference type="Google" id="ProtNLM"/>
    </source>
</evidence>
<name>A0ABS4WWD3_9MICO</name>
<feature type="coiled-coil region" evidence="1">
    <location>
        <begin position="94"/>
        <end position="128"/>
    </location>
</feature>
<accession>A0ABS4WWD3</accession>
<keyword evidence="3" id="KW-1185">Reference proteome</keyword>
<sequence>MHADNSRHLIVAARRRHETTRAKATQALRDLDREGGAVNFQIVAQKAQVSRSWLYTQPDLCAEVRRLRGLQQDTAGAPLPASQRSTDASLIRRLEVANARVRDLTAENQRLRKQLQHALGRLRTSNQER</sequence>
<gene>
    <name evidence="2" type="ORF">JOF43_000474</name>
</gene>
<dbReference type="Pfam" id="PF19776">
    <property type="entry name" value="DUF6262"/>
    <property type="match status" value="1"/>
</dbReference>
<evidence type="ECO:0000313" key="3">
    <source>
        <dbReference type="Proteomes" id="UP001519290"/>
    </source>
</evidence>
<keyword evidence="1" id="KW-0175">Coiled coil</keyword>
<evidence type="ECO:0000256" key="1">
    <source>
        <dbReference type="SAM" id="Coils"/>
    </source>
</evidence>
<dbReference type="Proteomes" id="UP001519290">
    <property type="component" value="Unassembled WGS sequence"/>
</dbReference>
<reference evidence="2 3" key="1">
    <citation type="submission" date="2021-03" db="EMBL/GenBank/DDBJ databases">
        <title>Sequencing the genomes of 1000 actinobacteria strains.</title>
        <authorList>
            <person name="Klenk H.-P."/>
        </authorList>
    </citation>
    <scope>NUCLEOTIDE SEQUENCE [LARGE SCALE GENOMIC DNA]</scope>
    <source>
        <strain evidence="2 3">DSM 14566</strain>
    </source>
</reference>
<dbReference type="InterPro" id="IPR046229">
    <property type="entry name" value="TnpC-like"/>
</dbReference>